<dbReference type="EMBL" id="CP144914">
    <property type="protein sequence ID" value="WWD78674.1"/>
    <property type="molecule type" value="Genomic_DNA"/>
</dbReference>
<dbReference type="InterPro" id="IPR005794">
    <property type="entry name" value="Fmt"/>
</dbReference>
<reference evidence="11 12" key="1">
    <citation type="submission" date="2024-01" db="EMBL/GenBank/DDBJ databases">
        <title>Complete Genome Sequence of Alkalicoccus halolimnae BZ-SZ-XJ29T, a Moderately Halophilic Bacterium Isolated from a Salt Lake.</title>
        <authorList>
            <person name="Zhao B."/>
        </authorList>
    </citation>
    <scope>NUCLEOTIDE SEQUENCE [LARGE SCALE GENOMIC DNA]</scope>
    <source>
        <strain evidence="11 12">BZ-SZ-XJ29</strain>
    </source>
</reference>
<dbReference type="FunFam" id="3.40.50.12230:FF:000001">
    <property type="entry name" value="Methionyl-tRNA formyltransferase"/>
    <property type="match status" value="1"/>
</dbReference>
<evidence type="ECO:0000259" key="10">
    <source>
        <dbReference type="Pfam" id="PF02911"/>
    </source>
</evidence>
<accession>A0A5C7FD24</accession>
<dbReference type="SUPFAM" id="SSF53328">
    <property type="entry name" value="Formyltransferase"/>
    <property type="match status" value="1"/>
</dbReference>
<keyword evidence="6 8" id="KW-0648">Protein biosynthesis</keyword>
<protein>
    <recommendedName>
        <fullName evidence="4 8">Methionyl-tRNA formyltransferase</fullName>
        <ecNumber evidence="3 8">2.1.2.9</ecNumber>
    </recommendedName>
</protein>
<evidence type="ECO:0000256" key="1">
    <source>
        <dbReference type="ARBA" id="ARBA00002606"/>
    </source>
</evidence>
<keyword evidence="12" id="KW-1185">Reference proteome</keyword>
<evidence type="ECO:0000256" key="7">
    <source>
        <dbReference type="ARBA" id="ARBA00048558"/>
    </source>
</evidence>
<evidence type="ECO:0000259" key="9">
    <source>
        <dbReference type="Pfam" id="PF00551"/>
    </source>
</evidence>
<feature type="binding site" evidence="8">
    <location>
        <begin position="107"/>
        <end position="110"/>
    </location>
    <ligand>
        <name>(6S)-5,6,7,8-tetrahydrofolate</name>
        <dbReference type="ChEBI" id="CHEBI:57453"/>
    </ligand>
</feature>
<evidence type="ECO:0000256" key="2">
    <source>
        <dbReference type="ARBA" id="ARBA00010699"/>
    </source>
</evidence>
<dbReference type="Gene3D" id="3.40.50.170">
    <property type="entry name" value="Formyl transferase, N-terminal domain"/>
    <property type="match status" value="1"/>
</dbReference>
<dbReference type="GO" id="GO:0004479">
    <property type="term" value="F:methionyl-tRNA formyltransferase activity"/>
    <property type="evidence" value="ECO:0007669"/>
    <property type="project" value="UniProtKB-UniRule"/>
</dbReference>
<dbReference type="HAMAP" id="MF_00182">
    <property type="entry name" value="Formyl_trans"/>
    <property type="match status" value="1"/>
</dbReference>
<organism evidence="11 12">
    <name type="scientific">Alkalicoccus halolimnae</name>
    <dbReference type="NCBI Taxonomy" id="1667239"/>
    <lineage>
        <taxon>Bacteria</taxon>
        <taxon>Bacillati</taxon>
        <taxon>Bacillota</taxon>
        <taxon>Bacilli</taxon>
        <taxon>Bacillales</taxon>
        <taxon>Bacillaceae</taxon>
        <taxon>Alkalicoccus</taxon>
    </lineage>
</organism>
<dbReference type="Pfam" id="PF02911">
    <property type="entry name" value="Formyl_trans_C"/>
    <property type="match status" value="1"/>
</dbReference>
<evidence type="ECO:0000256" key="4">
    <source>
        <dbReference type="ARBA" id="ARBA00016014"/>
    </source>
</evidence>
<proteinExistence type="inferred from homology"/>
<dbReference type="InterPro" id="IPR011034">
    <property type="entry name" value="Formyl_transferase-like_C_sf"/>
</dbReference>
<comment type="similarity">
    <text evidence="2 8">Belongs to the Fmt family.</text>
</comment>
<dbReference type="Gene3D" id="3.10.25.10">
    <property type="entry name" value="Formyl transferase, C-terminal domain"/>
    <property type="match status" value="1"/>
</dbReference>
<gene>
    <name evidence="8 11" type="primary">fmt</name>
    <name evidence="11" type="ORF">FTX54_009540</name>
</gene>
<evidence type="ECO:0000256" key="5">
    <source>
        <dbReference type="ARBA" id="ARBA00022679"/>
    </source>
</evidence>
<dbReference type="PANTHER" id="PTHR11138:SF5">
    <property type="entry name" value="METHIONYL-TRNA FORMYLTRANSFERASE, MITOCHONDRIAL"/>
    <property type="match status" value="1"/>
</dbReference>
<evidence type="ECO:0000256" key="6">
    <source>
        <dbReference type="ARBA" id="ARBA00022917"/>
    </source>
</evidence>
<evidence type="ECO:0000256" key="8">
    <source>
        <dbReference type="HAMAP-Rule" id="MF_00182"/>
    </source>
</evidence>
<dbReference type="CDD" id="cd08646">
    <property type="entry name" value="FMT_core_Met-tRNA-FMT_N"/>
    <property type="match status" value="1"/>
</dbReference>
<dbReference type="KEGG" id="ahal:FTX54_009540"/>
<dbReference type="PANTHER" id="PTHR11138">
    <property type="entry name" value="METHIONYL-TRNA FORMYLTRANSFERASE"/>
    <property type="match status" value="1"/>
</dbReference>
<dbReference type="EC" id="2.1.2.9" evidence="3 8"/>
<sequence>MNIVFMGTPDFAVPILEAILEEGHHVSLAVTQPDRPKGRKKTLTPPPVKAAAEKHNLPVFQPEKIKNDYLPVIEARPDLIVTAAFGQILPDEVLELPEYGAINVHASLLPKYRGGAPIHQAVIDGEPETGITIMYMVQKLDAGDMLMKRALPITEKDTTGTMHDKLSLLGAQMIKEILPLIKEGSVYPEKQNVEEVSFAPNITKEMELINWEQSAVKISNLIRGLNPWPVAYTTFAGIRFKIWEAEPLEQNTDAAPGTVVKAEGKELHVACGNGSILALLRVQPSGKKPMDIATFRNSAGKELVNGAVLGSNE</sequence>
<feature type="domain" description="Formyl transferase C-terminal" evidence="10">
    <location>
        <begin position="201"/>
        <end position="298"/>
    </location>
</feature>
<dbReference type="InterPro" id="IPR002376">
    <property type="entry name" value="Formyl_transf_N"/>
</dbReference>
<dbReference type="InterPro" id="IPR036477">
    <property type="entry name" value="Formyl_transf_N_sf"/>
</dbReference>
<comment type="function">
    <text evidence="1 8">Attaches a formyl group to the free amino group of methionyl-tRNA(fMet). The formyl group appears to play a dual role in the initiator identity of N-formylmethionyl-tRNA by promoting its recognition by IF2 and preventing the misappropriation of this tRNA by the elongation apparatus.</text>
</comment>
<keyword evidence="5 8" id="KW-0808">Transferase</keyword>
<dbReference type="RefSeq" id="WP_147802368.1">
    <property type="nucleotide sequence ID" value="NZ_CP144914.1"/>
</dbReference>
<feature type="domain" description="Formyl transferase N-terminal" evidence="9">
    <location>
        <begin position="1"/>
        <end position="175"/>
    </location>
</feature>
<evidence type="ECO:0000256" key="3">
    <source>
        <dbReference type="ARBA" id="ARBA00012261"/>
    </source>
</evidence>
<dbReference type="FunFam" id="3.40.50.170:FF:000004">
    <property type="entry name" value="Methionyl-tRNA formyltransferase"/>
    <property type="match status" value="1"/>
</dbReference>
<dbReference type="Proteomes" id="UP000321816">
    <property type="component" value="Chromosome"/>
</dbReference>
<evidence type="ECO:0000313" key="11">
    <source>
        <dbReference type="EMBL" id="WWD78674.1"/>
    </source>
</evidence>
<dbReference type="InterPro" id="IPR037022">
    <property type="entry name" value="Formyl_trans_C_sf"/>
</dbReference>
<dbReference type="SUPFAM" id="SSF50486">
    <property type="entry name" value="FMT C-terminal domain-like"/>
    <property type="match status" value="1"/>
</dbReference>
<dbReference type="InterPro" id="IPR005793">
    <property type="entry name" value="Formyl_trans_C"/>
</dbReference>
<dbReference type="Pfam" id="PF00551">
    <property type="entry name" value="Formyl_trans_N"/>
    <property type="match status" value="1"/>
</dbReference>
<comment type="catalytic activity">
    <reaction evidence="7 8">
        <text>L-methionyl-tRNA(fMet) + (6R)-10-formyltetrahydrofolate = N-formyl-L-methionyl-tRNA(fMet) + (6S)-5,6,7,8-tetrahydrofolate + H(+)</text>
        <dbReference type="Rhea" id="RHEA:24380"/>
        <dbReference type="Rhea" id="RHEA-COMP:9952"/>
        <dbReference type="Rhea" id="RHEA-COMP:9953"/>
        <dbReference type="ChEBI" id="CHEBI:15378"/>
        <dbReference type="ChEBI" id="CHEBI:57453"/>
        <dbReference type="ChEBI" id="CHEBI:78530"/>
        <dbReference type="ChEBI" id="CHEBI:78844"/>
        <dbReference type="ChEBI" id="CHEBI:195366"/>
        <dbReference type="EC" id="2.1.2.9"/>
    </reaction>
</comment>
<dbReference type="AlphaFoldDB" id="A0A5C7FD24"/>
<dbReference type="GO" id="GO:0005829">
    <property type="term" value="C:cytosol"/>
    <property type="evidence" value="ECO:0007669"/>
    <property type="project" value="TreeGrafter"/>
</dbReference>
<dbReference type="NCBIfam" id="TIGR00460">
    <property type="entry name" value="fmt"/>
    <property type="match status" value="1"/>
</dbReference>
<dbReference type="OrthoDB" id="9802815at2"/>
<name>A0A5C7FD24_9BACI</name>
<dbReference type="InterPro" id="IPR041711">
    <property type="entry name" value="Met-tRNA-FMT_N"/>
</dbReference>
<dbReference type="CDD" id="cd08704">
    <property type="entry name" value="Met_tRNA_FMT_C"/>
    <property type="match status" value="1"/>
</dbReference>
<evidence type="ECO:0000313" key="12">
    <source>
        <dbReference type="Proteomes" id="UP000321816"/>
    </source>
</evidence>
<dbReference type="InterPro" id="IPR044135">
    <property type="entry name" value="Met-tRNA-FMT_C"/>
</dbReference>